<evidence type="ECO:0000313" key="13">
    <source>
        <dbReference type="Proteomes" id="UP000071979"/>
    </source>
</evidence>
<evidence type="ECO:0000313" key="12">
    <source>
        <dbReference type="EMBL" id="KTS66955.1"/>
    </source>
</evidence>
<dbReference type="InterPro" id="IPR048458">
    <property type="entry name" value="MalQ_N"/>
</dbReference>
<dbReference type="InterPro" id="IPR003385">
    <property type="entry name" value="Glyco_hydro_77"/>
</dbReference>
<comment type="similarity">
    <text evidence="2 10">Belongs to the disproportionating enzyme family.</text>
</comment>
<dbReference type="PANTHER" id="PTHR32438:SF5">
    <property type="entry name" value="4-ALPHA-GLUCANOTRANSFERASE DPE1, CHLOROPLASTIC_AMYLOPLASTIC"/>
    <property type="match status" value="1"/>
</dbReference>
<dbReference type="InterPro" id="IPR017853">
    <property type="entry name" value="GH"/>
</dbReference>
<dbReference type="EC" id="2.4.1.25" evidence="3 10"/>
<dbReference type="EMBL" id="LDSE01000027">
    <property type="protein sequence ID" value="KTS66955.1"/>
    <property type="molecule type" value="Genomic_DNA"/>
</dbReference>
<comment type="catalytic activity">
    <reaction evidence="1 10">
        <text>Transfers a segment of a (1-&gt;4)-alpha-D-glucan to a new position in an acceptor, which may be glucose or a (1-&gt;4)-alpha-D-glucan.</text>
        <dbReference type="EC" id="2.4.1.25"/>
    </reaction>
</comment>
<accession>A0A8E1V8A1</accession>
<evidence type="ECO:0000256" key="6">
    <source>
        <dbReference type="ARBA" id="ARBA00022679"/>
    </source>
</evidence>
<dbReference type="AlphaFoldDB" id="A0A8E1V8A1"/>
<proteinExistence type="inferred from homology"/>
<keyword evidence="6 10" id="KW-0808">Transferase</keyword>
<dbReference type="NCBIfam" id="TIGR00217">
    <property type="entry name" value="malQ"/>
    <property type="match status" value="1"/>
</dbReference>
<dbReference type="PANTHER" id="PTHR32438">
    <property type="entry name" value="4-ALPHA-GLUCANOTRANSFERASE DPE1, CHLOROPLASTIC/AMYLOPLASTIC"/>
    <property type="match status" value="1"/>
</dbReference>
<gene>
    <name evidence="12" type="primary">malQ</name>
    <name evidence="12" type="ORF">SA3R_14915</name>
</gene>
<dbReference type="Proteomes" id="UP000071979">
    <property type="component" value="Unassembled WGS sequence"/>
</dbReference>
<sequence length="685" mass="76913">MAMKKLDQAARDAGIALSFINNKGESQTISDDTKRALLALMDAPTGNAPPLPPVLVFTPPGQPELTPQGSDDYRWQLVSEQGQHYDGTLSAGESLALPAELPEGYHQLTLSTSRQQWQTRIIIAPARCYLPPALAQGEKRWGALVQLYTLRSARNWGIGDFGDLMQMLEQVAAHGGDFIGLNPLHALYPAQPDHVSPYSPSSRRWLNVLYIDINQIDEFTHSDAAQRWWHSAPTRKALKQARSAAFVDYRAVTTLKLTALRFAWQHAQPQLTRQPAFQQFLAEGGDALRYQAAFDAIVAARSQQHPDEWGWEKWPSGWQQAQQPEVQQWCAQHEDDILFWSWLQWLAQQQFAACWQRSQQLGMAVGLYRDLAVGVAQHSAETWQDPQLYKLGASVGAPPDPLGPLGQNWALPPLDPHVLRARGYQPFIDLLRANMRDCGALRIDHVMALLRLWWIPYGESADKGAYVAYPVHDLLAILALESQRQRCMVIGEDLGTVPQEIVSLLRDRGIFSWKVLMFECGADGQFRPPAAYPRQSIASASTHDLPTLSGFWHAADLQLREQLGLFTKRSMLKAAIADRDRQRTALLNALSEAQAIDARSKNRAGQRLTPALNQGVHRFLAFTDSALLGLQPEDWLGMETPVNVPGTVAEYPNWRRKLRVPLEKLFSYRKVQRLLAIVNEGRKKP</sequence>
<feature type="domain" description="MalQ N-terminal beta-sandwich" evidence="11">
    <location>
        <begin position="51"/>
        <end position="125"/>
    </location>
</feature>
<dbReference type="SUPFAM" id="SSF51445">
    <property type="entry name" value="(Trans)glycosidases"/>
    <property type="match status" value="1"/>
</dbReference>
<evidence type="ECO:0000256" key="4">
    <source>
        <dbReference type="ARBA" id="ARBA00020295"/>
    </source>
</evidence>
<evidence type="ECO:0000256" key="10">
    <source>
        <dbReference type="RuleBase" id="RU361207"/>
    </source>
</evidence>
<comment type="caution">
    <text evidence="12">The sequence shown here is derived from an EMBL/GenBank/DDBJ whole genome shotgun (WGS) entry which is preliminary data.</text>
</comment>
<dbReference type="GO" id="GO:0005975">
    <property type="term" value="P:carbohydrate metabolic process"/>
    <property type="evidence" value="ECO:0007669"/>
    <property type="project" value="InterPro"/>
</dbReference>
<dbReference type="Pfam" id="PF21226">
    <property type="entry name" value="MalQ_N"/>
    <property type="match status" value="1"/>
</dbReference>
<keyword evidence="5 10" id="KW-0328">Glycosyltransferase</keyword>
<keyword evidence="7 10" id="KW-0119">Carbohydrate metabolism</keyword>
<evidence type="ECO:0000256" key="9">
    <source>
        <dbReference type="ARBA" id="ARBA00031501"/>
    </source>
</evidence>
<evidence type="ECO:0000256" key="7">
    <source>
        <dbReference type="ARBA" id="ARBA00023277"/>
    </source>
</evidence>
<protein>
    <recommendedName>
        <fullName evidence="4 10">4-alpha-glucanotransferase</fullName>
        <ecNumber evidence="3 10">2.4.1.25</ecNumber>
    </recommendedName>
    <alternativeName>
        <fullName evidence="8 10">Amylomaltase</fullName>
    </alternativeName>
    <alternativeName>
        <fullName evidence="9 10">Disproportionating enzyme</fullName>
    </alternativeName>
</protein>
<dbReference type="Gene3D" id="3.20.20.80">
    <property type="entry name" value="Glycosidases"/>
    <property type="match status" value="1"/>
</dbReference>
<organism evidence="12 13">
    <name type="scientific">Pantoea dispersa</name>
    <dbReference type="NCBI Taxonomy" id="59814"/>
    <lineage>
        <taxon>Bacteria</taxon>
        <taxon>Pseudomonadati</taxon>
        <taxon>Pseudomonadota</taxon>
        <taxon>Gammaproteobacteria</taxon>
        <taxon>Enterobacterales</taxon>
        <taxon>Erwiniaceae</taxon>
        <taxon>Pantoea</taxon>
    </lineage>
</organism>
<evidence type="ECO:0000256" key="8">
    <source>
        <dbReference type="ARBA" id="ARBA00031423"/>
    </source>
</evidence>
<name>A0A8E1V8A1_9GAMM</name>
<reference evidence="12 13" key="1">
    <citation type="journal article" date="2016" name="Front. Microbiol.">
        <title>Genomic Resource of Rice Seed Associated Bacteria.</title>
        <authorList>
            <person name="Midha S."/>
            <person name="Bansal K."/>
            <person name="Sharma S."/>
            <person name="Kumar N."/>
            <person name="Patil P.P."/>
            <person name="Chaudhry V."/>
            <person name="Patil P.B."/>
        </authorList>
    </citation>
    <scope>NUCLEOTIDE SEQUENCE [LARGE SCALE GENOMIC DNA]</scope>
    <source>
        <strain evidence="12 13">SA3</strain>
    </source>
</reference>
<evidence type="ECO:0000256" key="5">
    <source>
        <dbReference type="ARBA" id="ARBA00022676"/>
    </source>
</evidence>
<evidence type="ECO:0000256" key="3">
    <source>
        <dbReference type="ARBA" id="ARBA00012560"/>
    </source>
</evidence>
<evidence type="ECO:0000256" key="2">
    <source>
        <dbReference type="ARBA" id="ARBA00005684"/>
    </source>
</evidence>
<dbReference type="RefSeq" id="WP_058774985.1">
    <property type="nucleotide sequence ID" value="NZ_LDSD01000022.1"/>
</dbReference>
<dbReference type="Pfam" id="PF02446">
    <property type="entry name" value="Glyco_hydro_77"/>
    <property type="match status" value="1"/>
</dbReference>
<evidence type="ECO:0000259" key="11">
    <source>
        <dbReference type="Pfam" id="PF21226"/>
    </source>
</evidence>
<dbReference type="GO" id="GO:0004134">
    <property type="term" value="F:4-alpha-glucanotransferase activity"/>
    <property type="evidence" value="ECO:0007669"/>
    <property type="project" value="UniProtKB-EC"/>
</dbReference>
<evidence type="ECO:0000256" key="1">
    <source>
        <dbReference type="ARBA" id="ARBA00000439"/>
    </source>
</evidence>
<dbReference type="NCBIfam" id="NF008274">
    <property type="entry name" value="PRK11052.1"/>
    <property type="match status" value="1"/>
</dbReference>